<dbReference type="InterPro" id="IPR043133">
    <property type="entry name" value="GTP-CH-I_C/QueF"/>
</dbReference>
<evidence type="ECO:0000256" key="3">
    <source>
        <dbReference type="ARBA" id="ARBA00005708"/>
    </source>
</evidence>
<dbReference type="SUPFAM" id="SSF55620">
    <property type="entry name" value="Tetrahydrobiopterin biosynthesis enzymes-like"/>
    <property type="match status" value="1"/>
</dbReference>
<dbReference type="PANTHER" id="PTHR42844:SF1">
    <property type="entry name" value="DIHYDRONEOPTERIN ALDOLASE 1-RELATED"/>
    <property type="match status" value="1"/>
</dbReference>
<reference evidence="8 9" key="1">
    <citation type="submission" date="2014-11" db="EMBL/GenBank/DDBJ databases">
        <authorList>
            <person name="Urmite Genomes Urmite Genomes"/>
        </authorList>
    </citation>
    <scope>NUCLEOTIDE SEQUENCE [LARGE SCALE GENOMIC DNA]</scope>
    <source>
        <strain evidence="8 9">Oc5</strain>
    </source>
</reference>
<dbReference type="GO" id="GO:0046654">
    <property type="term" value="P:tetrahydrofolate biosynthetic process"/>
    <property type="evidence" value="ECO:0007669"/>
    <property type="project" value="UniProtKB-UniRule"/>
</dbReference>
<dbReference type="CDD" id="cd00534">
    <property type="entry name" value="DHNA_DHNTPE"/>
    <property type="match status" value="1"/>
</dbReference>
<evidence type="ECO:0000256" key="2">
    <source>
        <dbReference type="ARBA" id="ARBA00005013"/>
    </source>
</evidence>
<keyword evidence="4 6" id="KW-0289">Folate biosynthesis</keyword>
<dbReference type="UniPathway" id="UPA00077">
    <property type="reaction ID" value="UER00154"/>
</dbReference>
<dbReference type="EMBL" id="CDGG01000001">
    <property type="protein sequence ID" value="CEI80210.1"/>
    <property type="molecule type" value="Genomic_DNA"/>
</dbReference>
<evidence type="ECO:0000256" key="6">
    <source>
        <dbReference type="RuleBase" id="RU362079"/>
    </source>
</evidence>
<dbReference type="AlphaFoldDB" id="A0A0A1M4I9"/>
<evidence type="ECO:0000259" key="7">
    <source>
        <dbReference type="SMART" id="SM00905"/>
    </source>
</evidence>
<dbReference type="Gene3D" id="3.30.1130.10">
    <property type="match status" value="1"/>
</dbReference>
<gene>
    <name evidence="8" type="primary">folB</name>
    <name evidence="8" type="ORF">BN997_00003</name>
</gene>
<proteinExistence type="inferred from homology"/>
<sequence length="121" mass="14025">MDKIILKRMQFYGYHGLLPEENTLGQRFYVDADLYLSLKKAGQSDAMEDSVHYGEAYEKIKHVVEGERFHLIEAVAEAIADELFTSFEQLEACSIRLTKPDPPIRGYYESVAVEIYRERTK</sequence>
<comment type="similarity">
    <text evidence="3 6">Belongs to the DHNA family.</text>
</comment>
<dbReference type="GO" id="GO:0005737">
    <property type="term" value="C:cytoplasm"/>
    <property type="evidence" value="ECO:0007669"/>
    <property type="project" value="TreeGrafter"/>
</dbReference>
<feature type="domain" description="Dihydroneopterin aldolase/epimerase" evidence="7">
    <location>
        <begin position="4"/>
        <end position="117"/>
    </location>
</feature>
<dbReference type="OrthoDB" id="9803748at2"/>
<dbReference type="NCBIfam" id="TIGR00525">
    <property type="entry name" value="folB"/>
    <property type="match status" value="1"/>
</dbReference>
<evidence type="ECO:0000313" key="9">
    <source>
        <dbReference type="Proteomes" id="UP000040453"/>
    </source>
</evidence>
<dbReference type="FunFam" id="3.30.1130.10:FF:000003">
    <property type="entry name" value="7,8-dihydroneopterin aldolase"/>
    <property type="match status" value="1"/>
</dbReference>
<dbReference type="Pfam" id="PF02152">
    <property type="entry name" value="FolB"/>
    <property type="match status" value="1"/>
</dbReference>
<protein>
    <recommendedName>
        <fullName evidence="6">7,8-dihydroneopterin aldolase</fullName>
        <ecNumber evidence="6">4.1.2.25</ecNumber>
    </recommendedName>
</protein>
<dbReference type="SMART" id="SM00905">
    <property type="entry name" value="FolB"/>
    <property type="match status" value="1"/>
</dbReference>
<keyword evidence="9" id="KW-1185">Reference proteome</keyword>
<dbReference type="PANTHER" id="PTHR42844">
    <property type="entry name" value="DIHYDRONEOPTERIN ALDOLASE 1-RELATED"/>
    <property type="match status" value="1"/>
</dbReference>
<dbReference type="GO" id="GO:0046656">
    <property type="term" value="P:folic acid biosynthetic process"/>
    <property type="evidence" value="ECO:0007669"/>
    <property type="project" value="UniProtKB-UniRule"/>
</dbReference>
<dbReference type="EC" id="4.1.2.25" evidence="6"/>
<comment type="catalytic activity">
    <reaction evidence="1 6">
        <text>7,8-dihydroneopterin = 6-hydroxymethyl-7,8-dihydropterin + glycolaldehyde</text>
        <dbReference type="Rhea" id="RHEA:10540"/>
        <dbReference type="ChEBI" id="CHEBI:17001"/>
        <dbReference type="ChEBI" id="CHEBI:17071"/>
        <dbReference type="ChEBI" id="CHEBI:44841"/>
        <dbReference type="EC" id="4.1.2.25"/>
    </reaction>
</comment>
<keyword evidence="5 6" id="KW-0456">Lyase</keyword>
<evidence type="ECO:0000256" key="1">
    <source>
        <dbReference type="ARBA" id="ARBA00001353"/>
    </source>
</evidence>
<accession>A0A0A1M4I9</accession>
<evidence type="ECO:0000313" key="8">
    <source>
        <dbReference type="EMBL" id="CEI80210.1"/>
    </source>
</evidence>
<dbReference type="Proteomes" id="UP000040453">
    <property type="component" value="Unassembled WGS sequence"/>
</dbReference>
<evidence type="ECO:0000256" key="4">
    <source>
        <dbReference type="ARBA" id="ARBA00022909"/>
    </source>
</evidence>
<dbReference type="InterPro" id="IPR006156">
    <property type="entry name" value="Dihydroneopterin_aldolase"/>
</dbReference>
<dbReference type="InterPro" id="IPR006157">
    <property type="entry name" value="FolB_dom"/>
</dbReference>
<name>A0A0A1M4I9_9BACI</name>
<organism evidence="8 9">
    <name type="scientific">Oceanobacillus oncorhynchi</name>
    <dbReference type="NCBI Taxonomy" id="545501"/>
    <lineage>
        <taxon>Bacteria</taxon>
        <taxon>Bacillati</taxon>
        <taxon>Bacillota</taxon>
        <taxon>Bacilli</taxon>
        <taxon>Bacillales</taxon>
        <taxon>Bacillaceae</taxon>
        <taxon>Oceanobacillus</taxon>
    </lineage>
</organism>
<dbReference type="RefSeq" id="WP_042528552.1">
    <property type="nucleotide sequence ID" value="NZ_CDGG01000001.1"/>
</dbReference>
<dbReference type="GO" id="GO:0004150">
    <property type="term" value="F:dihydroneopterin aldolase activity"/>
    <property type="evidence" value="ECO:0007669"/>
    <property type="project" value="UniProtKB-UniRule"/>
</dbReference>
<comment type="pathway">
    <text evidence="2 6">Cofactor biosynthesis; tetrahydrofolate biosynthesis; 2-amino-4-hydroxy-6-hydroxymethyl-7,8-dihydropteridine diphosphate from 7,8-dihydroneopterin triphosphate: step 3/4.</text>
</comment>
<evidence type="ECO:0000256" key="5">
    <source>
        <dbReference type="ARBA" id="ARBA00023239"/>
    </source>
</evidence>
<comment type="function">
    <text evidence="6">Catalyzes the conversion of 7,8-dihydroneopterin to 6-hydroxymethyl-7,8-dihydropterin.</text>
</comment>
<dbReference type="STRING" id="545501.BN997_00003"/>
<dbReference type="NCBIfam" id="TIGR00526">
    <property type="entry name" value="folB_dom"/>
    <property type="match status" value="1"/>
</dbReference>